<evidence type="ECO:0000256" key="4">
    <source>
        <dbReference type="HAMAP-Rule" id="MF_00925"/>
    </source>
</evidence>
<dbReference type="RefSeq" id="WP_124796070.1">
    <property type="nucleotide sequence ID" value="NZ_RQYC01000022.1"/>
</dbReference>
<evidence type="ECO:0000256" key="1">
    <source>
        <dbReference type="ARBA" id="ARBA00022729"/>
    </source>
</evidence>
<evidence type="ECO:0000259" key="6">
    <source>
        <dbReference type="Pfam" id="PF04355"/>
    </source>
</evidence>
<keyword evidence="1 4" id="KW-0732">Signal</keyword>
<dbReference type="PROSITE" id="PS51257">
    <property type="entry name" value="PROKAR_LIPOPROTEIN"/>
    <property type="match status" value="1"/>
</dbReference>
<keyword evidence="4" id="KW-0449">Lipoprotein</keyword>
<comment type="caution">
    <text evidence="7">The sequence shown here is derived from an EMBL/GenBank/DDBJ whole genome shotgun (WGS) entry which is preliminary data.</text>
</comment>
<dbReference type="HAMAP" id="MF_00925">
    <property type="entry name" value="OM_assembly_BamE"/>
    <property type="match status" value="1"/>
</dbReference>
<keyword evidence="4" id="KW-0564">Palmitate</keyword>
<reference evidence="7 8" key="1">
    <citation type="submission" date="2018-11" db="EMBL/GenBank/DDBJ databases">
        <title>Genomes From Bacteria Associated with the Canine Oral Cavity: a Test Case for Automated Genome-Based Taxonomic Assignment.</title>
        <authorList>
            <person name="Coil D.A."/>
            <person name="Jospin G."/>
            <person name="Darling A.E."/>
            <person name="Wallis C."/>
            <person name="Davis I.J."/>
            <person name="Harris S."/>
            <person name="Eisen J.A."/>
            <person name="Holcombe L.J."/>
            <person name="O'Flynn C."/>
        </authorList>
    </citation>
    <scope>NUCLEOTIDE SEQUENCE [LARGE SCALE GENOMIC DNA]</scope>
    <source>
        <strain evidence="7 8">COT-280</strain>
    </source>
</reference>
<protein>
    <recommendedName>
        <fullName evidence="4">Outer membrane protein assembly factor BamE</fullName>
    </recommendedName>
</protein>
<feature type="domain" description="Outer membrane protein assembly factor BamE" evidence="6">
    <location>
        <begin position="37"/>
        <end position="103"/>
    </location>
</feature>
<dbReference type="AlphaFoldDB" id="A0A3P2A156"/>
<comment type="similarity">
    <text evidence="4">Belongs to the BamE family.</text>
</comment>
<dbReference type="GO" id="GO:0051205">
    <property type="term" value="P:protein insertion into membrane"/>
    <property type="evidence" value="ECO:0007669"/>
    <property type="project" value="UniProtKB-UniRule"/>
</dbReference>
<dbReference type="InterPro" id="IPR026592">
    <property type="entry name" value="BamE"/>
</dbReference>
<evidence type="ECO:0000313" key="8">
    <source>
        <dbReference type="Proteomes" id="UP000269923"/>
    </source>
</evidence>
<evidence type="ECO:0000313" key="7">
    <source>
        <dbReference type="EMBL" id="RRD89154.1"/>
    </source>
</evidence>
<dbReference type="GO" id="GO:0030674">
    <property type="term" value="F:protein-macromolecule adaptor activity"/>
    <property type="evidence" value="ECO:0007669"/>
    <property type="project" value="TreeGrafter"/>
</dbReference>
<organism evidence="7 8">
    <name type="scientific">Conchiformibius steedae</name>
    <dbReference type="NCBI Taxonomy" id="153493"/>
    <lineage>
        <taxon>Bacteria</taxon>
        <taxon>Pseudomonadati</taxon>
        <taxon>Pseudomonadota</taxon>
        <taxon>Betaproteobacteria</taxon>
        <taxon>Neisseriales</taxon>
        <taxon>Neisseriaceae</taxon>
        <taxon>Conchiformibius</taxon>
    </lineage>
</organism>
<evidence type="ECO:0000256" key="2">
    <source>
        <dbReference type="ARBA" id="ARBA00023136"/>
    </source>
</evidence>
<dbReference type="Pfam" id="PF04355">
    <property type="entry name" value="BamE"/>
    <property type="match status" value="1"/>
</dbReference>
<dbReference type="InterPro" id="IPR037873">
    <property type="entry name" value="BamE-like"/>
</dbReference>
<evidence type="ECO:0000256" key="3">
    <source>
        <dbReference type="ARBA" id="ARBA00023237"/>
    </source>
</evidence>
<feature type="signal peptide" evidence="5">
    <location>
        <begin position="1"/>
        <end position="15"/>
    </location>
</feature>
<dbReference type="InterPro" id="IPR007450">
    <property type="entry name" value="BamE_dom"/>
</dbReference>
<comment type="function">
    <text evidence="4">Part of the outer membrane protein assembly complex, which is involved in assembly and insertion of beta-barrel proteins into the outer membrane.</text>
</comment>
<dbReference type="PANTHER" id="PTHR37482">
    <property type="entry name" value="OUTER MEMBRANE PROTEIN ASSEMBLY FACTOR BAME"/>
    <property type="match status" value="1"/>
</dbReference>
<keyword evidence="3 4" id="KW-0998">Cell outer membrane</keyword>
<feature type="chain" id="PRO_5018056597" description="Outer membrane protein assembly factor BamE" evidence="5">
    <location>
        <begin position="16"/>
        <end position="119"/>
    </location>
</feature>
<name>A0A3P2A156_9NEIS</name>
<dbReference type="STRING" id="1121352.GCA_000620925_01923"/>
<comment type="subunit">
    <text evidence="4">Part of the Bam complex.</text>
</comment>
<dbReference type="GO" id="GO:0043165">
    <property type="term" value="P:Gram-negative-bacterium-type cell outer membrane assembly"/>
    <property type="evidence" value="ECO:0007669"/>
    <property type="project" value="UniProtKB-UniRule"/>
</dbReference>
<keyword evidence="2 4" id="KW-0472">Membrane</keyword>
<proteinExistence type="inferred from homology"/>
<accession>A0A3P2A156</accession>
<dbReference type="OrthoDB" id="9808250at2"/>
<evidence type="ECO:0000256" key="5">
    <source>
        <dbReference type="SAM" id="SignalP"/>
    </source>
</evidence>
<dbReference type="Gene3D" id="3.30.1450.10">
    <property type="match status" value="1"/>
</dbReference>
<gene>
    <name evidence="4" type="primary">bamE</name>
    <name evidence="7" type="ORF">EII21_09900</name>
</gene>
<keyword evidence="8" id="KW-1185">Reference proteome</keyword>
<comment type="subcellular location">
    <subcellularLocation>
        <location evidence="4">Cell outer membrane</location>
        <topology evidence="4">Lipid-anchor</topology>
    </subcellularLocation>
</comment>
<sequence>MKTFALLCAALLASACTPKLVEQLPYYKLPVIQGIPLDVEAVAALKPGMTREQVQLTVGAPLLNPVFRNDRWDYTYEVVRGGKVKETKTLTVYFQGNMVSRIEGSALDEIQRNRQEATQ</sequence>
<dbReference type="PANTHER" id="PTHR37482:SF1">
    <property type="entry name" value="OUTER MEMBRANE PROTEIN ASSEMBLY FACTOR BAME"/>
    <property type="match status" value="1"/>
</dbReference>
<dbReference type="EMBL" id="RQYC01000022">
    <property type="protein sequence ID" value="RRD89154.1"/>
    <property type="molecule type" value="Genomic_DNA"/>
</dbReference>
<dbReference type="Proteomes" id="UP000269923">
    <property type="component" value="Unassembled WGS sequence"/>
</dbReference>
<dbReference type="GO" id="GO:1990063">
    <property type="term" value="C:Bam protein complex"/>
    <property type="evidence" value="ECO:0007669"/>
    <property type="project" value="TreeGrafter"/>
</dbReference>